<evidence type="ECO:0000259" key="6">
    <source>
        <dbReference type="PROSITE" id="PS50003"/>
    </source>
</evidence>
<keyword evidence="2 5" id="KW-0472">Membrane</keyword>
<accession>A0ABY7F1U2</accession>
<proteinExistence type="inferred from homology"/>
<evidence type="ECO:0000313" key="8">
    <source>
        <dbReference type="Proteomes" id="UP001164746"/>
    </source>
</evidence>
<sequence>MHIPEFPDVPIHTPECPGKPMHTPEFLDVHMHTPEFPDVPIHTPEFPDVPMHTPENPGQTNPRMYMYVKRYLQWKKLLGTEPTMALHQACFSFYQQVVDERQIHVSLPKFGRIAWGVRSILLTTITSGSGGYDFNVTSNVHRFLKQAVPDFIVISLRLKELGVPVPRHVSELVAVMESCGVTEHVSLLQVFGMIAKSKPKVRGNERWGLGLGETGNLNLRFREACWFHLEPNRNPRFNGDIGGVAGNTNTDFGSETGLMLGWGGARVPVLEGHVAPFCNYLTVSTLVPLILAMFVDMVTANPSVFIDHVTALKLLAEQQPVSIHQIVQIVGAVGTVSLPLAVRTMGYPVSLLSGLSDQASLVVILQEIKALGLMHHILLADHMQEISRLSQSGSSSVRILVHQLKDDSKNLTYFYSCSGQKEMRSVSSQTEGAVTIITVGNPAYPSNVVGVRQQQQKQQQQQQVPHSNRSSQLSLTPSSSLSNFEMVFSTSARNTWTLSGSLSAVFPLGSPYQPNAALWRKETLPVREIQSVKAVRKGIRDIPNAFEIFTTDQNYVFKAKGQQDIEPWVQCIHLAVAKAQNDGECTVVETSPYQPFQPDLDLLYAIQKYLCSILISCFVVLLLVAVFALAIALGVVASRLRDQPDSCPTSSNIALDPPDNLPPFYDLTHSEIQAVKRFLYGQKELNLVKPSVITLNSSYIFSFELLPPIKQEALDYLDNGNSQPVREARVVIFRGDSKVPVSEEYTVGPTANPTYMKDKGTFPFRYRPLTGPETVAAITLLHAEIGGKANAILLESYGGKLGDCSNNCLGFEMITPMSSSASGEPMNRKMWYWLAPTVEFWSLNSLDFVVRVDLTSSDPDQYYIDRIFHAGRMFRSVDELVQAYNANTFAKTRTRMVRKQIKNEASAAVNYNLSTPKYLTFYNDKVKTRAGVPRAYRLLMKGMSKQMVTPGTGQEPSVSWARHQLAVTRYKDSERRSSSIYACYDGENPDQVAWVTMGVHHIPHMEDQPVTPTVGLDLRFFLLPYNYFDEDPAIGSGDAIRVEPRDQNDLNAGLRVERYGRKENAQCMPQKSAFDEELENNPESLFDKPTGDFTI</sequence>
<evidence type="ECO:0000256" key="3">
    <source>
        <dbReference type="ARBA" id="ARBA00029433"/>
    </source>
</evidence>
<evidence type="ECO:0000256" key="5">
    <source>
        <dbReference type="SAM" id="Phobius"/>
    </source>
</evidence>
<feature type="domain" description="PH" evidence="6">
    <location>
        <begin position="521"/>
        <end position="577"/>
    </location>
</feature>
<protein>
    <submittedName>
        <fullName evidence="7">AMO-like protein</fullName>
    </submittedName>
</protein>
<dbReference type="Gene3D" id="2.30.29.30">
    <property type="entry name" value="Pleckstrin-homology domain (PH domain)/Phosphotyrosine-binding domain (PTB)"/>
    <property type="match status" value="1"/>
</dbReference>
<dbReference type="InterPro" id="IPR011993">
    <property type="entry name" value="PH-like_dom_sf"/>
</dbReference>
<dbReference type="SUPFAM" id="SSF54416">
    <property type="entry name" value="Amine oxidase N-terminal region"/>
    <property type="match status" value="2"/>
</dbReference>
<feature type="region of interest" description="Disordered" evidence="4">
    <location>
        <begin position="1073"/>
        <end position="1095"/>
    </location>
</feature>
<dbReference type="PANTHER" id="PTHR21630:SF10">
    <property type="entry name" value="VENTRICULAR ZONE-EXPRESSED PH DOMAIN-CONTAINING PROTEIN HOMOLOG 1"/>
    <property type="match status" value="1"/>
</dbReference>
<dbReference type="PROSITE" id="PS01165">
    <property type="entry name" value="COPPER_AMINE_OXID_2"/>
    <property type="match status" value="1"/>
</dbReference>
<keyword evidence="5" id="KW-0812">Transmembrane</keyword>
<dbReference type="Gene3D" id="2.70.98.20">
    <property type="entry name" value="Copper amine oxidase, catalytic domain"/>
    <property type="match status" value="1"/>
</dbReference>
<dbReference type="Proteomes" id="UP001164746">
    <property type="component" value="Chromosome 9"/>
</dbReference>
<organism evidence="7 8">
    <name type="scientific">Mya arenaria</name>
    <name type="common">Soft-shell clam</name>
    <dbReference type="NCBI Taxonomy" id="6604"/>
    <lineage>
        <taxon>Eukaryota</taxon>
        <taxon>Metazoa</taxon>
        <taxon>Spiralia</taxon>
        <taxon>Lophotrochozoa</taxon>
        <taxon>Mollusca</taxon>
        <taxon>Bivalvia</taxon>
        <taxon>Autobranchia</taxon>
        <taxon>Heteroconchia</taxon>
        <taxon>Euheterodonta</taxon>
        <taxon>Imparidentia</taxon>
        <taxon>Neoheterodontei</taxon>
        <taxon>Myida</taxon>
        <taxon>Myoidea</taxon>
        <taxon>Myidae</taxon>
        <taxon>Mya</taxon>
    </lineage>
</organism>
<keyword evidence="8" id="KW-1185">Reference proteome</keyword>
<gene>
    <name evidence="7" type="ORF">MAR_004813</name>
</gene>
<feature type="compositionally biased region" description="Low complexity" evidence="4">
    <location>
        <begin position="453"/>
        <end position="477"/>
    </location>
</feature>
<dbReference type="InterPro" id="IPR015798">
    <property type="entry name" value="Cu_amine_oxidase_C"/>
</dbReference>
<name>A0ABY7F1U2_MYAAR</name>
<dbReference type="SUPFAM" id="SSF49998">
    <property type="entry name" value="Amine oxidase catalytic domain"/>
    <property type="match status" value="1"/>
</dbReference>
<comment type="similarity">
    <text evidence="1">Belongs to the MELT/VEPH family.</text>
</comment>
<feature type="compositionally biased region" description="Basic and acidic residues" evidence="4">
    <location>
        <begin position="1085"/>
        <end position="1095"/>
    </location>
</feature>
<dbReference type="Gene3D" id="3.10.450.40">
    <property type="match status" value="1"/>
</dbReference>
<evidence type="ECO:0000256" key="4">
    <source>
        <dbReference type="SAM" id="MobiDB-lite"/>
    </source>
</evidence>
<evidence type="ECO:0000313" key="7">
    <source>
        <dbReference type="EMBL" id="WAR14708.1"/>
    </source>
</evidence>
<keyword evidence="5" id="KW-1133">Transmembrane helix</keyword>
<dbReference type="InterPro" id="IPR015800">
    <property type="entry name" value="Cu_amine_oxidase_N2"/>
</dbReference>
<reference evidence="7" key="1">
    <citation type="submission" date="2022-11" db="EMBL/GenBank/DDBJ databases">
        <title>Centuries of genome instability and evolution in soft-shell clam transmissible cancer (bioRxiv).</title>
        <authorList>
            <person name="Hart S.F.M."/>
            <person name="Yonemitsu M.A."/>
            <person name="Giersch R.M."/>
            <person name="Beal B.F."/>
            <person name="Arriagada G."/>
            <person name="Davis B.W."/>
            <person name="Ostrander E.A."/>
            <person name="Goff S.P."/>
            <person name="Metzger M.J."/>
        </authorList>
    </citation>
    <scope>NUCLEOTIDE SEQUENCE</scope>
    <source>
        <strain evidence="7">MELC-2E11</strain>
        <tissue evidence="7">Siphon/mantle</tissue>
    </source>
</reference>
<dbReference type="InterPro" id="IPR036460">
    <property type="entry name" value="Cu_amine_oxidase_C_sf"/>
</dbReference>
<dbReference type="InterPro" id="IPR001849">
    <property type="entry name" value="PH_domain"/>
</dbReference>
<dbReference type="Pfam" id="PF02727">
    <property type="entry name" value="Cu_amine_oxidN2"/>
    <property type="match status" value="1"/>
</dbReference>
<dbReference type="InterPro" id="IPR016182">
    <property type="entry name" value="Cu_amine_oxidase_N-reg"/>
</dbReference>
<evidence type="ECO:0000256" key="1">
    <source>
        <dbReference type="ARBA" id="ARBA00010187"/>
    </source>
</evidence>
<dbReference type="Pfam" id="PF01179">
    <property type="entry name" value="Cu_amine_oxid"/>
    <property type="match status" value="1"/>
</dbReference>
<dbReference type="PANTHER" id="PTHR21630">
    <property type="entry name" value="VEPH-A/MELTED"/>
    <property type="match status" value="1"/>
</dbReference>
<dbReference type="SUPFAM" id="SSF50729">
    <property type="entry name" value="PH domain-like"/>
    <property type="match status" value="1"/>
</dbReference>
<dbReference type="InterPro" id="IPR049947">
    <property type="entry name" value="Cu_Am_Ox_Cu-bd"/>
</dbReference>
<dbReference type="PROSITE" id="PS50003">
    <property type="entry name" value="PH_DOMAIN"/>
    <property type="match status" value="1"/>
</dbReference>
<evidence type="ECO:0000256" key="2">
    <source>
        <dbReference type="ARBA" id="ARBA00023136"/>
    </source>
</evidence>
<dbReference type="InterPro" id="IPR039888">
    <property type="entry name" value="Melted-like"/>
</dbReference>
<feature type="transmembrane region" description="Helical" evidence="5">
    <location>
        <begin position="613"/>
        <end position="636"/>
    </location>
</feature>
<feature type="region of interest" description="Disordered" evidence="4">
    <location>
        <begin position="449"/>
        <end position="477"/>
    </location>
</feature>
<comment type="subcellular location">
    <subcellularLocation>
        <location evidence="3">Endomembrane system</location>
        <topology evidence="3">Peripheral membrane protein</topology>
        <orientation evidence="3">Cytoplasmic side</orientation>
    </subcellularLocation>
</comment>
<dbReference type="EMBL" id="CP111020">
    <property type="protein sequence ID" value="WAR14708.1"/>
    <property type="molecule type" value="Genomic_DNA"/>
</dbReference>